<dbReference type="AlphaFoldDB" id="A0A848GBM9"/>
<dbReference type="Proteomes" id="UP000580043">
    <property type="component" value="Unassembled WGS sequence"/>
</dbReference>
<keyword evidence="1" id="KW-0732">Signal</keyword>
<dbReference type="SUPFAM" id="SSF50969">
    <property type="entry name" value="YVTN repeat-like/Quinoprotein amine dehydrogenase"/>
    <property type="match status" value="1"/>
</dbReference>
<evidence type="ECO:0000256" key="1">
    <source>
        <dbReference type="SAM" id="SignalP"/>
    </source>
</evidence>
<name>A0A848GBM9_9RHOO</name>
<dbReference type="InterPro" id="IPR011044">
    <property type="entry name" value="Quino_amine_DH_bsu"/>
</dbReference>
<comment type="caution">
    <text evidence="2">The sequence shown here is derived from an EMBL/GenBank/DDBJ whole genome shotgun (WGS) entry which is preliminary data.</text>
</comment>
<feature type="signal peptide" evidence="1">
    <location>
        <begin position="1"/>
        <end position="23"/>
    </location>
</feature>
<reference evidence="2 3" key="1">
    <citation type="submission" date="2020-04" db="EMBL/GenBank/DDBJ databases">
        <title>Zoogloea sp. G-4-1-14 isolated from soil.</title>
        <authorList>
            <person name="Dahal R.H."/>
        </authorList>
    </citation>
    <scope>NUCLEOTIDE SEQUENCE [LARGE SCALE GENOMIC DNA]</scope>
    <source>
        <strain evidence="2 3">G-4-1-14</strain>
    </source>
</reference>
<proteinExistence type="predicted"/>
<organism evidence="2 3">
    <name type="scientific">Zoogloea dura</name>
    <dbReference type="NCBI Taxonomy" id="2728840"/>
    <lineage>
        <taxon>Bacteria</taxon>
        <taxon>Pseudomonadati</taxon>
        <taxon>Pseudomonadota</taxon>
        <taxon>Betaproteobacteria</taxon>
        <taxon>Rhodocyclales</taxon>
        <taxon>Zoogloeaceae</taxon>
        <taxon>Zoogloea</taxon>
    </lineage>
</organism>
<dbReference type="EMBL" id="JABBGA010000035">
    <property type="protein sequence ID" value="NML28780.1"/>
    <property type="molecule type" value="Genomic_DNA"/>
</dbReference>
<keyword evidence="3" id="KW-1185">Reference proteome</keyword>
<feature type="chain" id="PRO_5032509113" evidence="1">
    <location>
        <begin position="24"/>
        <end position="151"/>
    </location>
</feature>
<dbReference type="RefSeq" id="WP_169148300.1">
    <property type="nucleotide sequence ID" value="NZ_JABBGA010000035.1"/>
</dbReference>
<evidence type="ECO:0000313" key="2">
    <source>
        <dbReference type="EMBL" id="NML28780.1"/>
    </source>
</evidence>
<protein>
    <submittedName>
        <fullName evidence="2">Uncharacterized protein</fullName>
    </submittedName>
</protein>
<evidence type="ECO:0000313" key="3">
    <source>
        <dbReference type="Proteomes" id="UP000580043"/>
    </source>
</evidence>
<sequence length="151" mass="15996">MSGVFFRVFSACAFALFSGVAAAAGVELRVPELGWVLLAPAGSAELRVLDLSRGAITPLATLRSRGRGPVVAAHLQQEGRRVWVLGERGLDVHDAYNGRVLAHWDGPDGVRLEGLEVPGRGRPVVWAAAGRYEAVVGAAFLVPVGTRVSMR</sequence>
<gene>
    <name evidence="2" type="ORF">HHL15_23785</name>
</gene>
<accession>A0A848GBM9</accession>